<feature type="compositionally biased region" description="Basic residues" evidence="1">
    <location>
        <begin position="477"/>
        <end position="487"/>
    </location>
</feature>
<dbReference type="PANTHER" id="PTHR31616:SF0">
    <property type="entry name" value="GLUCAN 1,4-ALPHA-GLUCOSIDASE"/>
    <property type="match status" value="1"/>
</dbReference>
<feature type="compositionally biased region" description="Low complexity" evidence="1">
    <location>
        <begin position="600"/>
        <end position="614"/>
    </location>
</feature>
<gene>
    <name evidence="2" type="ORF">Cvel_23353</name>
</gene>
<feature type="compositionally biased region" description="Gly residues" evidence="1">
    <location>
        <begin position="910"/>
        <end position="929"/>
    </location>
</feature>
<dbReference type="VEuPathDB" id="CryptoDB:Cvel_23353"/>
<feature type="compositionally biased region" description="Pro residues" evidence="1">
    <location>
        <begin position="587"/>
        <end position="599"/>
    </location>
</feature>
<organism evidence="2">
    <name type="scientific">Chromera velia CCMP2878</name>
    <dbReference type="NCBI Taxonomy" id="1169474"/>
    <lineage>
        <taxon>Eukaryota</taxon>
        <taxon>Sar</taxon>
        <taxon>Alveolata</taxon>
        <taxon>Colpodellida</taxon>
        <taxon>Chromeraceae</taxon>
        <taxon>Chromera</taxon>
    </lineage>
</organism>
<dbReference type="GO" id="GO:0004553">
    <property type="term" value="F:hydrolase activity, hydrolyzing O-glycosyl compounds"/>
    <property type="evidence" value="ECO:0007669"/>
    <property type="project" value="TreeGrafter"/>
</dbReference>
<proteinExistence type="predicted"/>
<feature type="compositionally biased region" description="Basic and acidic residues" evidence="1">
    <location>
        <begin position="867"/>
        <end position="877"/>
    </location>
</feature>
<reference evidence="2" key="1">
    <citation type="submission" date="2014-11" db="EMBL/GenBank/DDBJ databases">
        <authorList>
            <person name="Otto D Thomas"/>
            <person name="Naeem Raeece"/>
        </authorList>
    </citation>
    <scope>NUCLEOTIDE SEQUENCE</scope>
</reference>
<accession>A0A0G4GTT1</accession>
<feature type="region of interest" description="Disordered" evidence="1">
    <location>
        <begin position="897"/>
        <end position="934"/>
    </location>
</feature>
<feature type="compositionally biased region" description="Low complexity" evidence="1">
    <location>
        <begin position="663"/>
        <end position="683"/>
    </location>
</feature>
<feature type="compositionally biased region" description="Low complexity" evidence="1">
    <location>
        <begin position="455"/>
        <end position="466"/>
    </location>
</feature>
<feature type="region of interest" description="Disordered" evidence="1">
    <location>
        <begin position="517"/>
        <end position="541"/>
    </location>
</feature>
<feature type="region of interest" description="Disordered" evidence="1">
    <location>
        <begin position="397"/>
        <end position="500"/>
    </location>
</feature>
<dbReference type="Gene3D" id="1.50.10.10">
    <property type="match status" value="1"/>
</dbReference>
<dbReference type="GO" id="GO:0005975">
    <property type="term" value="P:carbohydrate metabolic process"/>
    <property type="evidence" value="ECO:0007669"/>
    <property type="project" value="InterPro"/>
</dbReference>
<dbReference type="AlphaFoldDB" id="A0A0G4GTT1"/>
<dbReference type="InterPro" id="IPR008928">
    <property type="entry name" value="6-hairpin_glycosidase_sf"/>
</dbReference>
<feature type="region of interest" description="Disordered" evidence="1">
    <location>
        <begin position="816"/>
        <end position="885"/>
    </location>
</feature>
<dbReference type="PANTHER" id="PTHR31616">
    <property type="entry name" value="TREHALASE"/>
    <property type="match status" value="1"/>
</dbReference>
<evidence type="ECO:0000256" key="1">
    <source>
        <dbReference type="SAM" id="MobiDB-lite"/>
    </source>
</evidence>
<dbReference type="InterPro" id="IPR012341">
    <property type="entry name" value="6hp_glycosidase-like_sf"/>
</dbReference>
<feature type="compositionally biased region" description="Gly residues" evidence="1">
    <location>
        <begin position="615"/>
        <end position="639"/>
    </location>
</feature>
<feature type="region of interest" description="Disordered" evidence="1">
    <location>
        <begin position="582"/>
        <end position="683"/>
    </location>
</feature>
<evidence type="ECO:0000313" key="2">
    <source>
        <dbReference type="EMBL" id="CEM34128.1"/>
    </source>
</evidence>
<protein>
    <submittedName>
        <fullName evidence="2">Uncharacterized protein</fullName>
    </submittedName>
</protein>
<feature type="compositionally biased region" description="Low complexity" evidence="1">
    <location>
        <begin position="409"/>
        <end position="418"/>
    </location>
</feature>
<name>A0A0G4GTT1_9ALVE</name>
<sequence>MVGNGTLGALIDNKARYVWACPAHFGSDPIFNALLNNNSEEVGFQDVVLEGFSGSEQEYLTNTAVLVTTLYSRDGDVLEIRDFAPRFPIFNRMHSSFQFFRILTPKKGDPQITIRVRPTFNYNSTDGFQTRGAHHIRFCGPKETWRVTTNAPIAAIIDESPFLLQEKVYLILGSDESMQSPLDDVSSEFERKTSKYWQEWIAQLSLPLEYQDVLIRAAITLKLLTAEETGGLVSSLTLAIPLGEHGPPTRDERVYRIMEECLAIGVLRDYGMTEIYRRFIKFLKNVCMRPSEPQMVYAIHMMDSMPSQQATFLAGFNGCAPVILGGVGREQSGKRNPALLGLLVWALSQVFYDARLREFSTPKLFSVLEQAATDVSEAFNKWHNIFKAYDKERAAVSARGRGKDKEAASPKPEAASSPVRALQPWGVQGTHLTPMRLRPPEEEDGSIRSRSPTHSGGPASASAGAGLTAEDGAATRKLSRHAMHSISRHSGETGGDSAEAGAGVEISSGIAVETVHPSFSTGEPLNREGGLTGTQVESLSPKKNSVWLPEGILDDDLRLLNTWAVEVEDELAVLEDLRRKGLGPFSQSPPPPPTAPPAGAPESGAGGAAAPSQAGSGGASGMPFRGGQGGGWKTGGGDVAGTKAQCGGRGSPRPGEGTDGPRSSAAQESGGSSSSSSSSSTAGVWELPEDWEARGLRVHTLCSVLCWAAAERFSELAERLNSRGDKAKQWRAVADGMREAILANAVDAKRKCFTCFWRSSLTGPSLLRLAELNFVDPRDPLFVNTLAAFEEDASIVASTNYTAVLEAVREEARLCSNPTAPKGGGKEAATSGVSADKGGDGVGGRMPSPSPGSSAAPPRTPLSSSDQRQRGDGKEDDVGAMERGGRGLQNALSILRRGGEAAGGPPPGLSGAGVGGGEGGEGSGGGGGPLSVRGKTAQAVREALASRLRESATSFTTTTLLWYAEALRASGRAAEARLLFESILRCCNECGLLSQAIDLKTGSLWGNFPYSATLLGILRCGYRLSRPWTSL</sequence>
<dbReference type="EMBL" id="CDMZ01001542">
    <property type="protein sequence ID" value="CEM34128.1"/>
    <property type="molecule type" value="Genomic_DNA"/>
</dbReference>
<dbReference type="SUPFAM" id="SSF48208">
    <property type="entry name" value="Six-hairpin glycosidases"/>
    <property type="match status" value="2"/>
</dbReference>